<feature type="transmembrane region" description="Helical" evidence="1">
    <location>
        <begin position="390"/>
        <end position="408"/>
    </location>
</feature>
<feature type="transmembrane region" description="Helical" evidence="1">
    <location>
        <begin position="302"/>
        <end position="319"/>
    </location>
</feature>
<reference evidence="2 3" key="1">
    <citation type="journal article" date="2015" name="Stand. Genomic Sci.">
        <title>Genomic Encyclopedia of Bacterial and Archaeal Type Strains, Phase III: the genomes of soil and plant-associated and newly described type strains.</title>
        <authorList>
            <person name="Whitman W.B."/>
            <person name="Woyke T."/>
            <person name="Klenk H.P."/>
            <person name="Zhou Y."/>
            <person name="Lilburn T.G."/>
            <person name="Beck B.J."/>
            <person name="De Vos P."/>
            <person name="Vandamme P."/>
            <person name="Eisen J.A."/>
            <person name="Garrity G."/>
            <person name="Hugenholtz P."/>
            <person name="Kyrpides N.C."/>
        </authorList>
    </citation>
    <scope>NUCLEOTIDE SEQUENCE [LARGE SCALE GENOMIC DNA]</scope>
    <source>
        <strain evidence="2 3">A3</strain>
    </source>
</reference>
<organism evidence="2 3">
    <name type="scientific">Dokdonella fugitiva</name>
    <dbReference type="NCBI Taxonomy" id="328517"/>
    <lineage>
        <taxon>Bacteria</taxon>
        <taxon>Pseudomonadati</taxon>
        <taxon>Pseudomonadota</taxon>
        <taxon>Gammaproteobacteria</taxon>
        <taxon>Lysobacterales</taxon>
        <taxon>Rhodanobacteraceae</taxon>
        <taxon>Dokdonella</taxon>
    </lineage>
</organism>
<feature type="transmembrane region" description="Helical" evidence="1">
    <location>
        <begin position="331"/>
        <end position="351"/>
    </location>
</feature>
<dbReference type="Proteomes" id="UP000294862">
    <property type="component" value="Unassembled WGS sequence"/>
</dbReference>
<sequence>MLGSRTPLACMPVFQTASLPGRRPGARDPWRIAAYAFIALMYAIHVRAALNSQAVPDFWRDFYWASAIAHGEAFPFAGPQIYQMVELGPWWFYLLALPVRLGAGSAGTLVFVQLLAASKYPLAWRLGARMVDTRFGLACVVGLAVAGWSAAGLVFPSHIALVELVLLLLAAVTWRCAVMLSTRNALLYGFACAACIHAHPTTVTFVAASGVFLLWRHRSRAAFARLALAASIVLLSLLPPWLDRDAVTEHALKPLSGYLGGDVGVGLLHRIPGVAWGVLAVGAWWGLLLMTPLPLAAAQAAWWLYCLCLVFVAAGYARLPAVAPASGVRLRFVGGLAFAAFLAQVAFVVSLRPITPVWMVPSCVLPLALAIAIGWYGWFARPGLARRAGTLALCVYAAIVVAPYSLFLHDIRELRQMPGANPYYDAGDRSDTFVTAPVPFYPAVRIDRIARELCRPATLHARLAAVVEATFAAPVRDACGHWPEFRFGGTAGDHHLAGLRSHAARASGVAPARVVAGMALYEHVRPIAPEQGGRAERLRRLQIDPDSAAGSPRPATFEFDAEAGDAVVLTNRLPLAAPMTIDAVVAGGQPARLADDDGSERVYLCAACADGARVHWRVDVQAVIGNIDLVVLERAR</sequence>
<comment type="caution">
    <text evidence="2">The sequence shown here is derived from an EMBL/GenBank/DDBJ whole genome shotgun (WGS) entry which is preliminary data.</text>
</comment>
<evidence type="ECO:0000313" key="2">
    <source>
        <dbReference type="EMBL" id="TCO40839.1"/>
    </source>
</evidence>
<feature type="transmembrane region" description="Helical" evidence="1">
    <location>
        <begin position="222"/>
        <end position="242"/>
    </location>
</feature>
<feature type="transmembrane region" description="Helical" evidence="1">
    <location>
        <begin position="161"/>
        <end position="180"/>
    </location>
</feature>
<evidence type="ECO:0008006" key="4">
    <source>
        <dbReference type="Google" id="ProtNLM"/>
    </source>
</evidence>
<feature type="transmembrane region" description="Helical" evidence="1">
    <location>
        <begin position="273"/>
        <end position="290"/>
    </location>
</feature>
<dbReference type="RefSeq" id="WP_131997248.1">
    <property type="nucleotide sequence ID" value="NZ_SLWQ01000004.1"/>
</dbReference>
<feature type="transmembrane region" description="Helical" evidence="1">
    <location>
        <begin position="32"/>
        <end position="50"/>
    </location>
</feature>
<feature type="transmembrane region" description="Helical" evidence="1">
    <location>
        <begin position="358"/>
        <end position="378"/>
    </location>
</feature>
<protein>
    <recommendedName>
        <fullName evidence="4">4-amino-4-deoxy-L-arabinose transferase-like glycosyltransferase</fullName>
    </recommendedName>
</protein>
<gene>
    <name evidence="2" type="ORF">EV148_104202</name>
</gene>
<evidence type="ECO:0000256" key="1">
    <source>
        <dbReference type="SAM" id="Phobius"/>
    </source>
</evidence>
<keyword evidence="3" id="KW-1185">Reference proteome</keyword>
<feature type="transmembrane region" description="Helical" evidence="1">
    <location>
        <begin position="135"/>
        <end position="154"/>
    </location>
</feature>
<dbReference type="AlphaFoldDB" id="A0A4R2IAW9"/>
<feature type="transmembrane region" description="Helical" evidence="1">
    <location>
        <begin position="186"/>
        <end position="215"/>
    </location>
</feature>
<dbReference type="OrthoDB" id="6065621at2"/>
<feature type="transmembrane region" description="Helical" evidence="1">
    <location>
        <begin position="90"/>
        <end position="115"/>
    </location>
</feature>
<keyword evidence="1" id="KW-0472">Membrane</keyword>
<keyword evidence="1" id="KW-0812">Transmembrane</keyword>
<evidence type="ECO:0000313" key="3">
    <source>
        <dbReference type="Proteomes" id="UP000294862"/>
    </source>
</evidence>
<name>A0A4R2IAW9_9GAMM</name>
<dbReference type="EMBL" id="SLWQ01000004">
    <property type="protein sequence ID" value="TCO40839.1"/>
    <property type="molecule type" value="Genomic_DNA"/>
</dbReference>
<accession>A0A4R2IAW9</accession>
<keyword evidence="1" id="KW-1133">Transmembrane helix</keyword>
<proteinExistence type="predicted"/>